<proteinExistence type="predicted"/>
<accession>V6M493</accession>
<dbReference type="AlphaFoldDB" id="V6M493"/>
<sequence length="144" mass="15173">MSCSVCACRPGDTGPASMIAFRSLYGDGGLLRIPAGARGRRTGGGVGTCLATGCVRSVWAGYSLSVSCCCLRADCVFAVECASPTSCRLILKPLKSTLWGFCFGICTERSSWKVTGLPREAGWHVDHLLDREDLLAVPDAPLGL</sequence>
<reference evidence="1" key="1">
    <citation type="journal article" date="2014" name="PLoS Genet.">
        <title>The Genome of Spironucleus salmonicida Highlights a Fish Pathogen Adapted to Fluctuating Environments.</title>
        <authorList>
            <person name="Xu F."/>
            <person name="Jerlstrom-Hultqvist J."/>
            <person name="Einarsson E."/>
            <person name="Astvaldsson A."/>
            <person name="Svard S.G."/>
            <person name="Andersson J.O."/>
        </authorList>
    </citation>
    <scope>NUCLEOTIDE SEQUENCE</scope>
</reference>
<dbReference type="EMBL" id="KI546000">
    <property type="protein sequence ID" value="EST48149.1"/>
    <property type="molecule type" value="Genomic_DNA"/>
</dbReference>
<gene>
    <name evidence="1" type="ORF">SS50377_11710</name>
</gene>
<name>V6M493_9EUKA</name>
<evidence type="ECO:0000313" key="1">
    <source>
        <dbReference type="EMBL" id="EST48149.1"/>
    </source>
</evidence>
<organism evidence="1">
    <name type="scientific">Spironucleus salmonicida</name>
    <dbReference type="NCBI Taxonomy" id="348837"/>
    <lineage>
        <taxon>Eukaryota</taxon>
        <taxon>Metamonada</taxon>
        <taxon>Diplomonadida</taxon>
        <taxon>Hexamitidae</taxon>
        <taxon>Hexamitinae</taxon>
        <taxon>Spironucleus</taxon>
    </lineage>
</organism>
<protein>
    <submittedName>
        <fullName evidence="1">Uncharacterized protein</fullName>
    </submittedName>
</protein>